<dbReference type="Pfam" id="PF06954">
    <property type="entry name" value="Resistin"/>
    <property type="match status" value="1"/>
</dbReference>
<feature type="chain" id="PRO_5045666812" evidence="7">
    <location>
        <begin position="24"/>
        <end position="105"/>
    </location>
</feature>
<keyword evidence="5 7" id="KW-0732">Signal</keyword>
<evidence type="ECO:0000313" key="9">
    <source>
        <dbReference type="RefSeq" id="XP_005372314.1"/>
    </source>
</evidence>
<keyword evidence="3" id="KW-0964">Secreted</keyword>
<evidence type="ECO:0000256" key="5">
    <source>
        <dbReference type="ARBA" id="ARBA00022729"/>
    </source>
</evidence>
<name>A0ABM0LT46_MICOH</name>
<accession>A0ABM0LT46</accession>
<evidence type="ECO:0000256" key="7">
    <source>
        <dbReference type="SAM" id="SignalP"/>
    </source>
</evidence>
<feature type="signal peptide" evidence="7">
    <location>
        <begin position="1"/>
        <end position="23"/>
    </location>
</feature>
<reference evidence="9" key="1">
    <citation type="submission" date="2025-08" db="UniProtKB">
        <authorList>
            <consortium name="RefSeq"/>
        </authorList>
    </citation>
    <scope>IDENTIFICATION</scope>
</reference>
<dbReference type="InterPro" id="IPR009714">
    <property type="entry name" value="RELM"/>
</dbReference>
<sequence>MKSTIWFLPIFMSLLHLMTPVHTQASRDSSVNKKIPEALNSRKPKKLSCTSVKASGSWASCPAGKAVTGCSCGYGCGSWDVQNGITCHCQCAGMDWTAARCCQLV</sequence>
<comment type="subcellular location">
    <subcellularLocation>
        <location evidence="1">Secreted</location>
    </subcellularLocation>
</comment>
<dbReference type="RefSeq" id="XP_005372314.1">
    <property type="nucleotide sequence ID" value="XM_005372257.1"/>
</dbReference>
<organism evidence="8 9">
    <name type="scientific">Microtus ochrogaster</name>
    <name type="common">Prairie vole</name>
    <dbReference type="NCBI Taxonomy" id="79684"/>
    <lineage>
        <taxon>Eukaryota</taxon>
        <taxon>Metazoa</taxon>
        <taxon>Chordata</taxon>
        <taxon>Craniata</taxon>
        <taxon>Vertebrata</taxon>
        <taxon>Euteleostomi</taxon>
        <taxon>Mammalia</taxon>
        <taxon>Eutheria</taxon>
        <taxon>Euarchontoglires</taxon>
        <taxon>Glires</taxon>
        <taxon>Rodentia</taxon>
        <taxon>Myomorpha</taxon>
        <taxon>Muroidea</taxon>
        <taxon>Cricetidae</taxon>
        <taxon>Arvicolinae</taxon>
        <taxon>Microtus</taxon>
    </lineage>
</organism>
<dbReference type="CDD" id="cd16333">
    <property type="entry name" value="RELM"/>
    <property type="match status" value="1"/>
</dbReference>
<evidence type="ECO:0000256" key="6">
    <source>
        <dbReference type="ARBA" id="ARBA00023157"/>
    </source>
</evidence>
<protein>
    <submittedName>
        <fullName evidence="9">Resistin-like beta</fullName>
    </submittedName>
</protein>
<keyword evidence="8" id="KW-1185">Reference proteome</keyword>
<proteinExistence type="inferred from homology"/>
<dbReference type="GeneID" id="102001730"/>
<comment type="similarity">
    <text evidence="2">Belongs to the resistin/FIZZ family.</text>
</comment>
<evidence type="ECO:0000256" key="3">
    <source>
        <dbReference type="ARBA" id="ARBA00022525"/>
    </source>
</evidence>
<evidence type="ECO:0000256" key="4">
    <source>
        <dbReference type="ARBA" id="ARBA00022702"/>
    </source>
</evidence>
<dbReference type="SUPFAM" id="SSF111423">
    <property type="entry name" value="Resistin"/>
    <property type="match status" value="1"/>
</dbReference>
<dbReference type="Gene3D" id="2.60.40.4230">
    <property type="entry name" value="Resistin head domain"/>
    <property type="match status" value="1"/>
</dbReference>
<evidence type="ECO:0000256" key="1">
    <source>
        <dbReference type="ARBA" id="ARBA00004613"/>
    </source>
</evidence>
<dbReference type="PANTHER" id="PTHR21101">
    <property type="entry name" value="RESISTIN"/>
    <property type="match status" value="1"/>
</dbReference>
<gene>
    <name evidence="9" type="primary">LOC102001730</name>
</gene>
<keyword evidence="6" id="KW-1015">Disulfide bond</keyword>
<keyword evidence="4" id="KW-0372">Hormone</keyword>
<dbReference type="Proteomes" id="UP000694915">
    <property type="component" value="Unplaced"/>
</dbReference>
<evidence type="ECO:0000313" key="8">
    <source>
        <dbReference type="Proteomes" id="UP000694915"/>
    </source>
</evidence>
<evidence type="ECO:0000256" key="2">
    <source>
        <dbReference type="ARBA" id="ARBA00007258"/>
    </source>
</evidence>
<dbReference type="InterPro" id="IPR036262">
    <property type="entry name" value="Resistin-like_sf"/>
</dbReference>
<dbReference type="PANTHER" id="PTHR21101:SF13">
    <property type="entry name" value="RESISTIN-LIKE BETA"/>
    <property type="match status" value="1"/>
</dbReference>